<feature type="domain" description="Thiamine pyrophosphate enzyme TPP-binding" evidence="4">
    <location>
        <begin position="265"/>
        <end position="405"/>
    </location>
</feature>
<dbReference type="PANTHER" id="PTHR18968">
    <property type="entry name" value="THIAMINE PYROPHOSPHATE ENZYMES"/>
    <property type="match status" value="1"/>
</dbReference>
<dbReference type="Pfam" id="PF00205">
    <property type="entry name" value="TPP_enzyme_M"/>
    <property type="match status" value="1"/>
</dbReference>
<feature type="non-terminal residue" evidence="5">
    <location>
        <position position="1"/>
    </location>
</feature>
<dbReference type="EMBL" id="UOEU01000949">
    <property type="protein sequence ID" value="VAW42760.1"/>
    <property type="molecule type" value="Genomic_DNA"/>
</dbReference>
<evidence type="ECO:0000313" key="5">
    <source>
        <dbReference type="EMBL" id="VAW42760.1"/>
    </source>
</evidence>
<proteinExistence type="inferred from homology"/>
<sequence>DQLAILRSLTKWAARANSHAEVQNVLNEAFAQLRTGRPRPVAVEIPMDVLAQREAVTLLEPVTAVSHPQPNPDLPDLIEQAAKALGKAKRPLIFVGGGAQGVSGEVRELATMLQAPVVGYRTGMGIMDGRHYLSLHLPPAHELWKTADAVLLVGTHARDPLKKWGVDTQMTLIKIDIDPASHDLFHKPNIPIIARAEETLPLLLERTAAHNGRRPSRKEELLAIKAEWEQRTAYLEPHKSFLKVIREELGEDGIFVDELTQVGFASRLVYPVYHPRTYISTGYMGTLGYGFPTALGVKVAKPDVPVISVTGDGGFLFGVQELATAVQQRIGLITLVFNNNQYGNVQQMQKNLYDNRVIATDLHNPNFVKLAESFGAQGLQATTPQQLRQAIQQGLKTDLPTLIEIPVGDMPSVDRFRNLPKVR</sequence>
<feature type="domain" description="Thiamine pyrophosphate enzyme central" evidence="3">
    <location>
        <begin position="78"/>
        <end position="201"/>
    </location>
</feature>
<evidence type="ECO:0000259" key="3">
    <source>
        <dbReference type="Pfam" id="PF00205"/>
    </source>
</evidence>
<dbReference type="PANTHER" id="PTHR18968:SF167">
    <property type="entry name" value="ACETOLACTATE SYNTHASE LARGE SUBUNIT ILVB2-RELATED"/>
    <property type="match status" value="1"/>
</dbReference>
<dbReference type="GO" id="GO:0009099">
    <property type="term" value="P:L-valine biosynthetic process"/>
    <property type="evidence" value="ECO:0007669"/>
    <property type="project" value="TreeGrafter"/>
</dbReference>
<protein>
    <submittedName>
        <fullName evidence="5">Acetohydroxy acid synthase</fullName>
    </submittedName>
</protein>
<dbReference type="InterPro" id="IPR000399">
    <property type="entry name" value="TPP-bd_CS"/>
</dbReference>
<dbReference type="InterPro" id="IPR045229">
    <property type="entry name" value="TPP_enz"/>
</dbReference>
<accession>A0A3B0VQN0</accession>
<dbReference type="PROSITE" id="PS00187">
    <property type="entry name" value="TPP_ENZYMES"/>
    <property type="match status" value="1"/>
</dbReference>
<comment type="similarity">
    <text evidence="1">Belongs to the TPP enzyme family.</text>
</comment>
<reference evidence="5" key="1">
    <citation type="submission" date="2018-06" db="EMBL/GenBank/DDBJ databases">
        <authorList>
            <person name="Zhirakovskaya E."/>
        </authorList>
    </citation>
    <scope>NUCLEOTIDE SEQUENCE</scope>
</reference>
<dbReference type="SUPFAM" id="SSF52518">
    <property type="entry name" value="Thiamin diphosphate-binding fold (THDP-binding)"/>
    <property type="match status" value="2"/>
</dbReference>
<organism evidence="5">
    <name type="scientific">hydrothermal vent metagenome</name>
    <dbReference type="NCBI Taxonomy" id="652676"/>
    <lineage>
        <taxon>unclassified sequences</taxon>
        <taxon>metagenomes</taxon>
        <taxon>ecological metagenomes</taxon>
    </lineage>
</organism>
<evidence type="ECO:0000256" key="2">
    <source>
        <dbReference type="ARBA" id="ARBA00023052"/>
    </source>
</evidence>
<dbReference type="GO" id="GO:0005948">
    <property type="term" value="C:acetolactate synthase complex"/>
    <property type="evidence" value="ECO:0007669"/>
    <property type="project" value="TreeGrafter"/>
</dbReference>
<dbReference type="Pfam" id="PF02775">
    <property type="entry name" value="TPP_enzyme_C"/>
    <property type="match status" value="1"/>
</dbReference>
<dbReference type="GO" id="GO:0009097">
    <property type="term" value="P:isoleucine biosynthetic process"/>
    <property type="evidence" value="ECO:0007669"/>
    <property type="project" value="TreeGrafter"/>
</dbReference>
<dbReference type="Gene3D" id="3.40.50.1220">
    <property type="entry name" value="TPP-binding domain"/>
    <property type="match status" value="1"/>
</dbReference>
<dbReference type="GO" id="GO:0050660">
    <property type="term" value="F:flavin adenine dinucleotide binding"/>
    <property type="evidence" value="ECO:0007669"/>
    <property type="project" value="TreeGrafter"/>
</dbReference>
<dbReference type="SUPFAM" id="SSF52467">
    <property type="entry name" value="DHS-like NAD/FAD-binding domain"/>
    <property type="match status" value="1"/>
</dbReference>
<name>A0A3B0VQN0_9ZZZZ</name>
<dbReference type="InterPro" id="IPR011766">
    <property type="entry name" value="TPP_enzyme_TPP-bd"/>
</dbReference>
<dbReference type="GO" id="GO:0030976">
    <property type="term" value="F:thiamine pyrophosphate binding"/>
    <property type="evidence" value="ECO:0007669"/>
    <property type="project" value="InterPro"/>
</dbReference>
<evidence type="ECO:0000259" key="4">
    <source>
        <dbReference type="Pfam" id="PF02775"/>
    </source>
</evidence>
<dbReference type="InterPro" id="IPR029035">
    <property type="entry name" value="DHS-like_NAD/FAD-binding_dom"/>
</dbReference>
<evidence type="ECO:0000256" key="1">
    <source>
        <dbReference type="ARBA" id="ARBA00007812"/>
    </source>
</evidence>
<gene>
    <name evidence="5" type="ORF">MNBD_CHLOROFLEXI01-2878</name>
</gene>
<keyword evidence="2" id="KW-0786">Thiamine pyrophosphate</keyword>
<dbReference type="GO" id="GO:0000287">
    <property type="term" value="F:magnesium ion binding"/>
    <property type="evidence" value="ECO:0007669"/>
    <property type="project" value="InterPro"/>
</dbReference>
<dbReference type="InterPro" id="IPR012000">
    <property type="entry name" value="Thiamin_PyroP_enz_cen_dom"/>
</dbReference>
<dbReference type="CDD" id="cd00568">
    <property type="entry name" value="TPP_enzymes"/>
    <property type="match status" value="1"/>
</dbReference>
<dbReference type="AlphaFoldDB" id="A0A3B0VQN0"/>
<dbReference type="CDD" id="cd07035">
    <property type="entry name" value="TPP_PYR_POX_like"/>
    <property type="match status" value="1"/>
</dbReference>
<dbReference type="InterPro" id="IPR029061">
    <property type="entry name" value="THDP-binding"/>
</dbReference>
<dbReference type="Gene3D" id="3.40.50.970">
    <property type="match status" value="2"/>
</dbReference>
<dbReference type="GO" id="GO:0003984">
    <property type="term" value="F:acetolactate synthase activity"/>
    <property type="evidence" value="ECO:0007669"/>
    <property type="project" value="TreeGrafter"/>
</dbReference>